<evidence type="ECO:0000256" key="2">
    <source>
        <dbReference type="SAM" id="Phobius"/>
    </source>
</evidence>
<comment type="similarity">
    <text evidence="1">Belongs to the TolB family.</text>
</comment>
<keyword evidence="2" id="KW-1133">Transmembrane helix</keyword>
<dbReference type="Gene3D" id="2.120.10.30">
    <property type="entry name" value="TolB, C-terminal domain"/>
    <property type="match status" value="1"/>
</dbReference>
<dbReference type="PANTHER" id="PTHR36842:SF1">
    <property type="entry name" value="PROTEIN TOLB"/>
    <property type="match status" value="1"/>
</dbReference>
<dbReference type="AlphaFoldDB" id="A0A1T5DTB0"/>
<proteinExistence type="inferred from homology"/>
<name>A0A1T5DTB0_9FLAO</name>
<keyword evidence="2" id="KW-0472">Membrane</keyword>
<gene>
    <name evidence="3" type="ORF">SAMN05660866_03081</name>
</gene>
<evidence type="ECO:0000313" key="4">
    <source>
        <dbReference type="Proteomes" id="UP000190339"/>
    </source>
</evidence>
<dbReference type="PANTHER" id="PTHR36842">
    <property type="entry name" value="PROTEIN TOLB HOMOLOG"/>
    <property type="match status" value="1"/>
</dbReference>
<dbReference type="InterPro" id="IPR011042">
    <property type="entry name" value="6-blade_b-propeller_TolB-like"/>
</dbReference>
<accession>A0A1T5DTB0</accession>
<organism evidence="3 4">
    <name type="scientific">Maribacter arcticus</name>
    <dbReference type="NCBI Taxonomy" id="561365"/>
    <lineage>
        <taxon>Bacteria</taxon>
        <taxon>Pseudomonadati</taxon>
        <taxon>Bacteroidota</taxon>
        <taxon>Flavobacteriia</taxon>
        <taxon>Flavobacteriales</taxon>
        <taxon>Flavobacteriaceae</taxon>
        <taxon>Maribacter</taxon>
    </lineage>
</organism>
<dbReference type="SUPFAM" id="SSF69304">
    <property type="entry name" value="Tricorn protease N-terminal domain"/>
    <property type="match status" value="1"/>
</dbReference>
<keyword evidence="2" id="KW-0812">Transmembrane</keyword>
<dbReference type="Proteomes" id="UP000190339">
    <property type="component" value="Unassembled WGS sequence"/>
</dbReference>
<evidence type="ECO:0000313" key="3">
    <source>
        <dbReference type="EMBL" id="SKB74633.1"/>
    </source>
</evidence>
<keyword evidence="4" id="KW-1185">Reference proteome</keyword>
<sequence>MVVKTSIFNEFFKLRTYAFENITKSLILSTKLKSIFKLQLNNQQYLIFMKVHALIFTLSLFLISNTLPAQHKIGIFDGETAIGNPKVKGTANYDAKNQTYTLTGAGTNMWFGNDEFQYLWTTLQGDFILRATVKFNGDGQDPHRKTGWIIKNSLDTNSAHVNASTHGDGLTSLQYRKTVGGLTEEMKSNDQSPTIIQLERRGTTYIMSTAKFGEEFTTVELTDINLDNEVYVGLYVCSHNPKVLESATFSNVRIVKPVSEDYTPYRNYIGSNLELMDVETGHRKIIHHSAHSIQAPNWTVDGKKLIYNSKGHLYNYELETNAITPLNTGFAVNNNNDHVLTFDGKLLGISNHNQKDNGSSALYYLPTEGDSLPKMVTKPGVGASYFHGWSPNNKEMLFTGNRNGAYNIFSVNVKSGKEEQLTDLPTLDDGPEYSENGKFIYFNSVRSGTMQLYRMKANGKKQEQLTFDEYNNWFPHVSPDQKWIVFISFPKDINPSEHPFYKHCMLRIMPFKGGEPKVLAHIYGGQGTINVPSWSPDSKRIAFVTNTDNY</sequence>
<feature type="transmembrane region" description="Helical" evidence="2">
    <location>
        <begin position="45"/>
        <end position="63"/>
    </location>
</feature>
<dbReference type="EMBL" id="FUYL01000010">
    <property type="protein sequence ID" value="SKB74633.1"/>
    <property type="molecule type" value="Genomic_DNA"/>
</dbReference>
<dbReference type="Gene3D" id="2.60.120.200">
    <property type="match status" value="1"/>
</dbReference>
<dbReference type="STRING" id="561365.SAMN05660866_03081"/>
<dbReference type="Pfam" id="PF07676">
    <property type="entry name" value="PD40"/>
    <property type="match status" value="3"/>
</dbReference>
<protein>
    <submittedName>
        <fullName evidence="3">Periplasmic component of the Tol biopolymer transport system</fullName>
    </submittedName>
</protein>
<dbReference type="InterPro" id="IPR011659">
    <property type="entry name" value="WD40"/>
</dbReference>
<reference evidence="4" key="1">
    <citation type="submission" date="2017-02" db="EMBL/GenBank/DDBJ databases">
        <authorList>
            <person name="Varghese N."/>
            <person name="Submissions S."/>
        </authorList>
    </citation>
    <scope>NUCLEOTIDE SEQUENCE [LARGE SCALE GENOMIC DNA]</scope>
    <source>
        <strain evidence="4">DSM 23546</strain>
    </source>
</reference>
<evidence type="ECO:0000256" key="1">
    <source>
        <dbReference type="ARBA" id="ARBA00009820"/>
    </source>
</evidence>